<dbReference type="Proteomes" id="UP000887565">
    <property type="component" value="Unplaced"/>
</dbReference>
<feature type="region of interest" description="Disordered" evidence="7">
    <location>
        <begin position="799"/>
        <end position="820"/>
    </location>
</feature>
<accession>A0A915HRP4</accession>
<evidence type="ECO:0000256" key="4">
    <source>
        <dbReference type="ARBA" id="ARBA00022833"/>
    </source>
</evidence>
<dbReference type="SUPFAM" id="SSF47576">
    <property type="entry name" value="Calponin-homology domain, CH-domain"/>
    <property type="match status" value="1"/>
</dbReference>
<dbReference type="InterPro" id="IPR057494">
    <property type="entry name" value="Rossman_Mical"/>
</dbReference>
<dbReference type="PANTHER" id="PTHR23167">
    <property type="entry name" value="CALPONIN HOMOLOGY DOMAIN-CONTAINING PROTEIN DDB_G0272472-RELATED"/>
    <property type="match status" value="1"/>
</dbReference>
<keyword evidence="5" id="KW-0440">LIM domain</keyword>
<evidence type="ECO:0000256" key="7">
    <source>
        <dbReference type="SAM" id="MobiDB-lite"/>
    </source>
</evidence>
<dbReference type="InterPro" id="IPR036188">
    <property type="entry name" value="FAD/NAD-bd_sf"/>
</dbReference>
<keyword evidence="3" id="KW-0479">Metal-binding</keyword>
<evidence type="ECO:0000256" key="2">
    <source>
        <dbReference type="ARBA" id="ARBA00022490"/>
    </source>
</evidence>
<feature type="region of interest" description="Disordered" evidence="7">
    <location>
        <begin position="449"/>
        <end position="476"/>
    </location>
</feature>
<protein>
    <submittedName>
        <fullName evidence="10">LIM zinc-binding domain-containing protein</fullName>
    </submittedName>
</protein>
<dbReference type="PROSITE" id="PS00478">
    <property type="entry name" value="LIM_DOMAIN_1"/>
    <property type="match status" value="1"/>
</dbReference>
<dbReference type="InterPro" id="IPR036872">
    <property type="entry name" value="CH_dom_sf"/>
</dbReference>
<feature type="domain" description="LIM zinc-binding" evidence="8">
    <location>
        <begin position="716"/>
        <end position="751"/>
    </location>
</feature>
<dbReference type="GO" id="GO:0003779">
    <property type="term" value="F:actin binding"/>
    <property type="evidence" value="ECO:0007669"/>
    <property type="project" value="UniProtKB-KW"/>
</dbReference>
<dbReference type="Gene3D" id="3.50.50.60">
    <property type="entry name" value="FAD/NAD(P)-binding domain"/>
    <property type="match status" value="1"/>
</dbReference>
<keyword evidence="2" id="KW-0963">Cytoplasm</keyword>
<evidence type="ECO:0000313" key="9">
    <source>
        <dbReference type="Proteomes" id="UP000887565"/>
    </source>
</evidence>
<dbReference type="GO" id="GO:0005737">
    <property type="term" value="C:cytoplasm"/>
    <property type="evidence" value="ECO:0007669"/>
    <property type="project" value="UniProtKB-SubCell"/>
</dbReference>
<dbReference type="Pfam" id="PF25413">
    <property type="entry name" value="Rossman_Mical"/>
    <property type="match status" value="1"/>
</dbReference>
<dbReference type="CDD" id="cd09358">
    <property type="entry name" value="LIM_Mical_like"/>
    <property type="match status" value="1"/>
</dbReference>
<proteinExistence type="predicted"/>
<keyword evidence="9" id="KW-1185">Reference proteome</keyword>
<sequence>MQVEESSIGWRAKVSPEGHFISDYEFDVLIGANGKGDTLPGFSHKEFRGKLALAITANFINRRSEQEERVQEIPGIAYIFNQQFFKEMQEETGIDLENIVYYKDETHYFVMTAKKRSLLKRKVLKKDFDDVTLLLHSDNVDKSALMLYATDAADFSTEGSLPTLDFAANHVGQPDVAIFDFTSLLSAEGSCRIFQKDNYRLLLGLIGDNLHEPFWPTGSGAARGFLSVFDAAWMLRCYCSPKYTSLQVLANREAAYRLLAQSTPENLSKNINDYTIDPRTRYQHLDNVLPEQVMNLVNTDDWSQFNKNVDLSGILQSRNSSMVSVFHRSGDLKNPSNYEKHQRLIRWYQQIVAPFRLRVDNLCQSFASGCVLLAVLKQFLPYDELSTLKMEDSKSRSSHDLSLRLTQFIYDKFDIDQPVTFSDKNGMYEYLSRLREQFHDQTPKRSTLPFQIATSLDNESQKRQEDQREKARQRHKKRLELLMKKSNDDNRDKAADLIVQTSLKRVQKLSEKRLQDFEQMLRETDVLGWHNKNHEAIRCKKARPCLKTRKLDKKEVEEMEEKLKTTAMGCLLAKTRPPPEPNLSTLGMPYIREHGADKVGPLMKILVLLRKNAKIIAEKTADLKKRAQNAFKDDSNLKHDDFDKNLQALGRRLRLPNLSGALPINDLLFFHNQNISTNKTLIHKKKPPVPLPDIAAMKRSPATSPLSCQNTHTDSCYFCGKRVYLAEKLTVDNTLLCHKLCFKCAFCNARLRLDSYRMERLEIMNDHKAKRYFFCLQHAALNLSEKTAKIRLQNDFLPPKTLENDDTSECDDQSDGYNPDEIEIDEDLLVMHNMGLESWNDDNDNSGNKGSRRESFV</sequence>
<comment type="subcellular location">
    <subcellularLocation>
        <location evidence="1">Cytoplasm</location>
    </subcellularLocation>
</comment>
<name>A0A915HRP4_ROMCU</name>
<evidence type="ECO:0000256" key="1">
    <source>
        <dbReference type="ARBA" id="ARBA00004496"/>
    </source>
</evidence>
<dbReference type="PANTHER" id="PTHR23167:SF54">
    <property type="entry name" value="[F-ACTIN]-MONOOXYGENASE MICAL"/>
    <property type="match status" value="1"/>
</dbReference>
<dbReference type="Gene3D" id="2.10.110.10">
    <property type="entry name" value="Cysteine Rich Protein"/>
    <property type="match status" value="1"/>
</dbReference>
<feature type="compositionally biased region" description="Basic and acidic residues" evidence="7">
    <location>
        <begin position="459"/>
        <end position="470"/>
    </location>
</feature>
<reference evidence="10" key="1">
    <citation type="submission" date="2022-11" db="UniProtKB">
        <authorList>
            <consortium name="WormBaseParasite"/>
        </authorList>
    </citation>
    <scope>IDENTIFICATION</scope>
</reference>
<dbReference type="AlphaFoldDB" id="A0A915HRP4"/>
<feature type="region of interest" description="Disordered" evidence="7">
    <location>
        <begin position="837"/>
        <end position="857"/>
    </location>
</feature>
<keyword evidence="6" id="KW-0009">Actin-binding</keyword>
<dbReference type="WBParaSite" id="nRc.2.0.1.t04042-RA">
    <property type="protein sequence ID" value="nRc.2.0.1.t04042-RA"/>
    <property type="gene ID" value="nRc.2.0.1.g04042"/>
</dbReference>
<evidence type="ECO:0000259" key="8">
    <source>
        <dbReference type="PROSITE" id="PS00478"/>
    </source>
</evidence>
<evidence type="ECO:0000256" key="3">
    <source>
        <dbReference type="ARBA" id="ARBA00022723"/>
    </source>
</evidence>
<dbReference type="GO" id="GO:0046872">
    <property type="term" value="F:metal ion binding"/>
    <property type="evidence" value="ECO:0007669"/>
    <property type="project" value="UniProtKB-KW"/>
</dbReference>
<organism evidence="9 10">
    <name type="scientific">Romanomermis culicivorax</name>
    <name type="common">Nematode worm</name>
    <dbReference type="NCBI Taxonomy" id="13658"/>
    <lineage>
        <taxon>Eukaryota</taxon>
        <taxon>Metazoa</taxon>
        <taxon>Ecdysozoa</taxon>
        <taxon>Nematoda</taxon>
        <taxon>Enoplea</taxon>
        <taxon>Dorylaimia</taxon>
        <taxon>Mermithida</taxon>
        <taxon>Mermithoidea</taxon>
        <taxon>Mermithidae</taxon>
        <taxon>Romanomermis</taxon>
    </lineage>
</organism>
<evidence type="ECO:0000313" key="10">
    <source>
        <dbReference type="WBParaSite" id="nRc.2.0.1.t04042-RA"/>
    </source>
</evidence>
<evidence type="ECO:0000256" key="5">
    <source>
        <dbReference type="ARBA" id="ARBA00023038"/>
    </source>
</evidence>
<dbReference type="InterPro" id="IPR050540">
    <property type="entry name" value="F-actin_Monoox_Mical"/>
</dbReference>
<dbReference type="InterPro" id="IPR001781">
    <property type="entry name" value="Znf_LIM"/>
</dbReference>
<evidence type="ECO:0000256" key="6">
    <source>
        <dbReference type="ARBA" id="ARBA00023203"/>
    </source>
</evidence>
<feature type="compositionally biased region" description="Acidic residues" evidence="7">
    <location>
        <begin position="804"/>
        <end position="820"/>
    </location>
</feature>
<keyword evidence="4" id="KW-0862">Zinc</keyword>
<feature type="compositionally biased region" description="Polar residues" evidence="7">
    <location>
        <begin position="449"/>
        <end position="458"/>
    </location>
</feature>